<evidence type="ECO:0000313" key="2">
    <source>
        <dbReference type="EMBL" id="KAF9698168.1"/>
    </source>
</evidence>
<dbReference type="Proteomes" id="UP000651452">
    <property type="component" value="Unassembled WGS sequence"/>
</dbReference>
<comment type="caution">
    <text evidence="2">The sequence shown here is derived from an EMBL/GenBank/DDBJ whole genome shotgun (WGS) entry which is preliminary data.</text>
</comment>
<dbReference type="AlphaFoldDB" id="A0A8H7MK33"/>
<accession>A0A8H7MK33</accession>
<reference evidence="2" key="1">
    <citation type="submission" date="2018-12" db="EMBL/GenBank/DDBJ databases">
        <authorList>
            <person name="Syme R.A."/>
            <person name="Farfan-Caceres L."/>
            <person name="Lichtenzveig J."/>
        </authorList>
    </citation>
    <scope>NUCLEOTIDE SEQUENCE</scope>
    <source>
        <strain evidence="2">Al4</strain>
    </source>
</reference>
<name>A0A8H7MK33_9PLEO</name>
<evidence type="ECO:0000256" key="1">
    <source>
        <dbReference type="SAM" id="SignalP"/>
    </source>
</evidence>
<keyword evidence="3" id="KW-1185">Reference proteome</keyword>
<dbReference type="OrthoDB" id="3766157at2759"/>
<gene>
    <name evidence="2" type="ORF">EKO04_003570</name>
</gene>
<proteinExistence type="predicted"/>
<sequence length="243" mass="26465">MRLTTTALAGLGLVALTLGAPADTGNPHSTIRSTTTWENTKTQKYHCEGEDVVRCETAPGGICLAIDLCEAHCFKHNSGASCVDLGVPVVFTSNDINVAVPKTSVLETSVKFAARDAAPQEDMHYTCSRNRASVLICKYGFCSTDHYCEGGNECNDDCNCCKSLSSSAQDTKSEVRAVPEDTLISLFARSRSPKEDVLYVCSKDRASVLKCRYDFCATDYYCAKNHLCIDKPARCKKSLDARE</sequence>
<keyword evidence="1" id="KW-0732">Signal</keyword>
<protein>
    <submittedName>
        <fullName evidence="2">Uncharacterized protein</fullName>
    </submittedName>
</protein>
<feature type="signal peptide" evidence="1">
    <location>
        <begin position="1"/>
        <end position="19"/>
    </location>
</feature>
<dbReference type="EMBL" id="RZGK01000006">
    <property type="protein sequence ID" value="KAF9698168.1"/>
    <property type="molecule type" value="Genomic_DNA"/>
</dbReference>
<evidence type="ECO:0000313" key="3">
    <source>
        <dbReference type="Proteomes" id="UP000651452"/>
    </source>
</evidence>
<organism evidence="2 3">
    <name type="scientific">Ascochyta lentis</name>
    <dbReference type="NCBI Taxonomy" id="205686"/>
    <lineage>
        <taxon>Eukaryota</taxon>
        <taxon>Fungi</taxon>
        <taxon>Dikarya</taxon>
        <taxon>Ascomycota</taxon>
        <taxon>Pezizomycotina</taxon>
        <taxon>Dothideomycetes</taxon>
        <taxon>Pleosporomycetidae</taxon>
        <taxon>Pleosporales</taxon>
        <taxon>Pleosporineae</taxon>
        <taxon>Didymellaceae</taxon>
        <taxon>Ascochyta</taxon>
    </lineage>
</organism>
<feature type="chain" id="PRO_5034064353" evidence="1">
    <location>
        <begin position="20"/>
        <end position="243"/>
    </location>
</feature>
<reference evidence="2" key="2">
    <citation type="submission" date="2020-09" db="EMBL/GenBank/DDBJ databases">
        <title>Reference genome assembly for Australian Ascochyta lentis isolate Al4.</title>
        <authorList>
            <person name="Lee R.C."/>
            <person name="Farfan-Caceres L.M."/>
            <person name="Debler J.W."/>
            <person name="Williams A.H."/>
            <person name="Henares B.M."/>
        </authorList>
    </citation>
    <scope>NUCLEOTIDE SEQUENCE</scope>
    <source>
        <strain evidence="2">Al4</strain>
    </source>
</reference>